<dbReference type="EMBL" id="JACGWK010000001">
    <property type="protein sequence ID" value="KAL0381254.1"/>
    <property type="molecule type" value="Genomic_DNA"/>
</dbReference>
<protein>
    <submittedName>
        <fullName evidence="1">Uncharacterized protein</fullName>
    </submittedName>
</protein>
<reference evidence="1" key="2">
    <citation type="journal article" date="2024" name="Plant">
        <title>Genomic evolution and insights into agronomic trait innovations of Sesamum species.</title>
        <authorList>
            <person name="Miao H."/>
            <person name="Wang L."/>
            <person name="Qu L."/>
            <person name="Liu H."/>
            <person name="Sun Y."/>
            <person name="Le M."/>
            <person name="Wang Q."/>
            <person name="Wei S."/>
            <person name="Zheng Y."/>
            <person name="Lin W."/>
            <person name="Duan Y."/>
            <person name="Cao H."/>
            <person name="Xiong S."/>
            <person name="Wang X."/>
            <person name="Wei L."/>
            <person name="Li C."/>
            <person name="Ma Q."/>
            <person name="Ju M."/>
            <person name="Zhao R."/>
            <person name="Li G."/>
            <person name="Mu C."/>
            <person name="Tian Q."/>
            <person name="Mei H."/>
            <person name="Zhang T."/>
            <person name="Gao T."/>
            <person name="Zhang H."/>
        </authorList>
    </citation>
    <scope>NUCLEOTIDE SEQUENCE</scope>
    <source>
        <strain evidence="1">G01</strain>
    </source>
</reference>
<accession>A0AAW2RMK3</accession>
<dbReference type="AlphaFoldDB" id="A0AAW2RMK3"/>
<organism evidence="1">
    <name type="scientific">Sesamum angustifolium</name>
    <dbReference type="NCBI Taxonomy" id="2727405"/>
    <lineage>
        <taxon>Eukaryota</taxon>
        <taxon>Viridiplantae</taxon>
        <taxon>Streptophyta</taxon>
        <taxon>Embryophyta</taxon>
        <taxon>Tracheophyta</taxon>
        <taxon>Spermatophyta</taxon>
        <taxon>Magnoliopsida</taxon>
        <taxon>eudicotyledons</taxon>
        <taxon>Gunneridae</taxon>
        <taxon>Pentapetalae</taxon>
        <taxon>asterids</taxon>
        <taxon>lamiids</taxon>
        <taxon>Lamiales</taxon>
        <taxon>Pedaliaceae</taxon>
        <taxon>Sesamum</taxon>
    </lineage>
</organism>
<proteinExistence type="predicted"/>
<comment type="caution">
    <text evidence="1">The sequence shown here is derived from an EMBL/GenBank/DDBJ whole genome shotgun (WGS) entry which is preliminary data.</text>
</comment>
<sequence>MTTDIQKQYDRHDDITWIILRMKDVYAVLDRHVRYAATNVFFGTKMTGDALWKSMGSKYYHMNRLEKSIYKLINMLVQYEAMTKKSPPSVLVGEAVTSQLKGKGAKH</sequence>
<gene>
    <name evidence="1" type="ORF">Sangu_0189700</name>
</gene>
<reference evidence="1" key="1">
    <citation type="submission" date="2020-06" db="EMBL/GenBank/DDBJ databases">
        <authorList>
            <person name="Li T."/>
            <person name="Hu X."/>
            <person name="Zhang T."/>
            <person name="Song X."/>
            <person name="Zhang H."/>
            <person name="Dai N."/>
            <person name="Sheng W."/>
            <person name="Hou X."/>
            <person name="Wei L."/>
        </authorList>
    </citation>
    <scope>NUCLEOTIDE SEQUENCE</scope>
    <source>
        <strain evidence="1">G01</strain>
        <tissue evidence="1">Leaf</tissue>
    </source>
</reference>
<name>A0AAW2RMK3_9LAMI</name>
<evidence type="ECO:0000313" key="1">
    <source>
        <dbReference type="EMBL" id="KAL0381254.1"/>
    </source>
</evidence>